<keyword evidence="1" id="KW-0813">Transport</keyword>
<dbReference type="PRINTS" id="PR00160">
    <property type="entry name" value="GLUTAREDOXIN"/>
</dbReference>
<dbReference type="PROSITE" id="PS51354">
    <property type="entry name" value="GLUTAREDOXIN_2"/>
    <property type="match status" value="1"/>
</dbReference>
<feature type="domain" description="Glutaredoxin" evidence="5">
    <location>
        <begin position="56"/>
        <end position="118"/>
    </location>
</feature>
<keyword evidence="2" id="KW-0249">Electron transport</keyword>
<evidence type="ECO:0000259" key="5">
    <source>
        <dbReference type="Pfam" id="PF00462"/>
    </source>
</evidence>
<evidence type="ECO:0000313" key="6">
    <source>
        <dbReference type="EMBL" id="KLT44814.1"/>
    </source>
</evidence>
<dbReference type="SUPFAM" id="SSF52833">
    <property type="entry name" value="Thioredoxin-like"/>
    <property type="match status" value="1"/>
</dbReference>
<dbReference type="PANTHER" id="PTHR45694:SF18">
    <property type="entry name" value="GLUTAREDOXIN-1-RELATED"/>
    <property type="match status" value="1"/>
</dbReference>
<proteinExistence type="predicted"/>
<evidence type="ECO:0000313" key="7">
    <source>
        <dbReference type="Proteomes" id="UP000053611"/>
    </source>
</evidence>
<keyword evidence="4" id="KW-0676">Redox-active center</keyword>
<evidence type="ECO:0000256" key="2">
    <source>
        <dbReference type="ARBA" id="ARBA00022982"/>
    </source>
</evidence>
<dbReference type="GO" id="GO:0015038">
    <property type="term" value="F:glutathione disulfide oxidoreductase activity"/>
    <property type="evidence" value="ECO:0007669"/>
    <property type="project" value="TreeGrafter"/>
</dbReference>
<organism evidence="6 7">
    <name type="scientific">Cutaneotrichosporon oleaginosum</name>
    <dbReference type="NCBI Taxonomy" id="879819"/>
    <lineage>
        <taxon>Eukaryota</taxon>
        <taxon>Fungi</taxon>
        <taxon>Dikarya</taxon>
        <taxon>Basidiomycota</taxon>
        <taxon>Agaricomycotina</taxon>
        <taxon>Tremellomycetes</taxon>
        <taxon>Trichosporonales</taxon>
        <taxon>Trichosporonaceae</taxon>
        <taxon>Cutaneotrichosporon</taxon>
    </lineage>
</organism>
<evidence type="ECO:0000256" key="3">
    <source>
        <dbReference type="ARBA" id="ARBA00023157"/>
    </source>
</evidence>
<dbReference type="NCBIfam" id="TIGR02180">
    <property type="entry name" value="GRX_euk"/>
    <property type="match status" value="1"/>
</dbReference>
<dbReference type="InterPro" id="IPR011767">
    <property type="entry name" value="GLR_AS"/>
</dbReference>
<sequence length="138" mass="15418">MLLTTTRIVATVPRLITRRPPSPLVKIGSSFSTQVDPAKMGAAKDFVEREIKAHDVLVFSKSYCPYCRSAKNILHQYTDAMKVYELDEMDDGADIQAYLAERTGQRTVPSIWLKQQFIGGNSDLQALSAAEIKKRIQG</sequence>
<dbReference type="AlphaFoldDB" id="A0A0J1BA78"/>
<dbReference type="CDD" id="cd03419">
    <property type="entry name" value="GRX_GRXh_1_2_like"/>
    <property type="match status" value="1"/>
</dbReference>
<dbReference type="GO" id="GO:0005737">
    <property type="term" value="C:cytoplasm"/>
    <property type="evidence" value="ECO:0007669"/>
    <property type="project" value="TreeGrafter"/>
</dbReference>
<keyword evidence="3" id="KW-1015">Disulfide bond</keyword>
<dbReference type="InterPro" id="IPR002109">
    <property type="entry name" value="Glutaredoxin"/>
</dbReference>
<reference evidence="6 7" key="1">
    <citation type="submission" date="2015-03" db="EMBL/GenBank/DDBJ databases">
        <title>Genomics and transcriptomics of the oil-accumulating basidiomycete yeast T. oleaginosus allow insights into substrate utilization and the diverse evolutionary trajectories of mating systems in fungi.</title>
        <authorList>
            <consortium name="DOE Joint Genome Institute"/>
            <person name="Kourist R."/>
            <person name="Kracht O."/>
            <person name="Bracharz F."/>
            <person name="Lipzen A."/>
            <person name="Nolan M."/>
            <person name="Ohm R."/>
            <person name="Grigoriev I."/>
            <person name="Sun S."/>
            <person name="Heitman J."/>
            <person name="Bruck T."/>
            <person name="Nowrousian M."/>
        </authorList>
    </citation>
    <scope>NUCLEOTIDE SEQUENCE [LARGE SCALE GENOMIC DNA]</scope>
    <source>
        <strain evidence="6 7">IBC0246</strain>
    </source>
</reference>
<dbReference type="RefSeq" id="XP_018281305.1">
    <property type="nucleotide sequence ID" value="XM_018422228.1"/>
</dbReference>
<dbReference type="GO" id="GO:0034599">
    <property type="term" value="P:cellular response to oxidative stress"/>
    <property type="evidence" value="ECO:0007669"/>
    <property type="project" value="TreeGrafter"/>
</dbReference>
<dbReference type="Proteomes" id="UP000053611">
    <property type="component" value="Unassembled WGS sequence"/>
</dbReference>
<evidence type="ECO:0000256" key="4">
    <source>
        <dbReference type="ARBA" id="ARBA00023284"/>
    </source>
</evidence>
<evidence type="ECO:0000256" key="1">
    <source>
        <dbReference type="ARBA" id="ARBA00022448"/>
    </source>
</evidence>
<protein>
    <submittedName>
        <fullName evidence="6">Glutaredoxin</fullName>
    </submittedName>
</protein>
<dbReference type="PROSITE" id="PS00195">
    <property type="entry name" value="GLUTAREDOXIN_1"/>
    <property type="match status" value="1"/>
</dbReference>
<gene>
    <name evidence="6" type="ORF">CC85DRAFT_283106</name>
</gene>
<name>A0A0J1BA78_9TREE</name>
<dbReference type="Pfam" id="PF00462">
    <property type="entry name" value="Glutaredoxin"/>
    <property type="match status" value="1"/>
</dbReference>
<dbReference type="InterPro" id="IPR011899">
    <property type="entry name" value="Glutaredoxin_euk/vir"/>
</dbReference>
<dbReference type="STRING" id="879819.A0A0J1BA78"/>
<dbReference type="EMBL" id="KQ087184">
    <property type="protein sequence ID" value="KLT44814.1"/>
    <property type="molecule type" value="Genomic_DNA"/>
</dbReference>
<keyword evidence="7" id="KW-1185">Reference proteome</keyword>
<dbReference type="GO" id="GO:0005634">
    <property type="term" value="C:nucleus"/>
    <property type="evidence" value="ECO:0007669"/>
    <property type="project" value="TreeGrafter"/>
</dbReference>
<dbReference type="OrthoDB" id="418495at2759"/>
<dbReference type="FunFam" id="3.40.30.10:FF:000276">
    <property type="entry name" value="Glutaredoxin 3"/>
    <property type="match status" value="1"/>
</dbReference>
<dbReference type="PANTHER" id="PTHR45694">
    <property type="entry name" value="GLUTAREDOXIN 2"/>
    <property type="match status" value="1"/>
</dbReference>
<dbReference type="InterPro" id="IPR036249">
    <property type="entry name" value="Thioredoxin-like_sf"/>
</dbReference>
<dbReference type="Gene3D" id="3.40.30.10">
    <property type="entry name" value="Glutaredoxin"/>
    <property type="match status" value="1"/>
</dbReference>
<accession>A0A0J1BA78</accession>
<dbReference type="GeneID" id="28982831"/>
<dbReference type="InterPro" id="IPR014025">
    <property type="entry name" value="Glutaredoxin_subgr"/>
</dbReference>